<sequence length="127" mass="12598">MKTLLRTLLTALSVAMLLMLAACGGSSSSGSGSSGGSSASLNIAFLPKAINNPYFDTAANGAKQAATELKGQFKQVGPTESSAAAQVPFINTLTEQHVSAIVVSANDPNALAPALSPGGGQDYGEAG</sequence>
<dbReference type="RefSeq" id="WP_223258334.1">
    <property type="nucleotide sequence ID" value="NZ_MCIF01000002.1"/>
</dbReference>
<keyword evidence="2" id="KW-0732">Signal</keyword>
<evidence type="ECO:0000313" key="4">
    <source>
        <dbReference type="EMBL" id="RAQ96568.1"/>
    </source>
</evidence>
<feature type="signal peptide" evidence="2">
    <location>
        <begin position="1"/>
        <end position="21"/>
    </location>
</feature>
<protein>
    <recommendedName>
        <fullName evidence="3">Periplasmic binding protein domain-containing protein</fullName>
    </recommendedName>
</protein>
<organism evidence="4 5">
    <name type="scientific">Thermogemmatispora tikiterensis</name>
    <dbReference type="NCBI Taxonomy" id="1825093"/>
    <lineage>
        <taxon>Bacteria</taxon>
        <taxon>Bacillati</taxon>
        <taxon>Chloroflexota</taxon>
        <taxon>Ktedonobacteria</taxon>
        <taxon>Thermogemmatisporales</taxon>
        <taxon>Thermogemmatisporaceae</taxon>
        <taxon>Thermogemmatispora</taxon>
    </lineage>
</organism>
<dbReference type="InterPro" id="IPR028082">
    <property type="entry name" value="Peripla_BP_I"/>
</dbReference>
<evidence type="ECO:0000256" key="2">
    <source>
        <dbReference type="SAM" id="SignalP"/>
    </source>
</evidence>
<dbReference type="PANTHER" id="PTHR30036">
    <property type="entry name" value="D-XYLOSE-BINDING PERIPLASMIC PROTEIN"/>
    <property type="match status" value="1"/>
</dbReference>
<dbReference type="PROSITE" id="PS51257">
    <property type="entry name" value="PROKAR_LIPOPROTEIN"/>
    <property type="match status" value="1"/>
</dbReference>
<evidence type="ECO:0000256" key="1">
    <source>
        <dbReference type="ARBA" id="ARBA00004196"/>
    </source>
</evidence>
<proteinExistence type="predicted"/>
<evidence type="ECO:0000313" key="5">
    <source>
        <dbReference type="Proteomes" id="UP000248706"/>
    </source>
</evidence>
<dbReference type="AlphaFoldDB" id="A0A328VFI0"/>
<dbReference type="Proteomes" id="UP000248706">
    <property type="component" value="Unassembled WGS sequence"/>
</dbReference>
<feature type="domain" description="Periplasmic binding protein" evidence="3">
    <location>
        <begin position="43"/>
        <end position="115"/>
    </location>
</feature>
<feature type="chain" id="PRO_5016265395" description="Periplasmic binding protein domain-containing protein" evidence="2">
    <location>
        <begin position="22"/>
        <end position="127"/>
    </location>
</feature>
<accession>A0A328VFI0</accession>
<dbReference type="InterPro" id="IPR025997">
    <property type="entry name" value="SBP_2_dom"/>
</dbReference>
<evidence type="ECO:0000259" key="3">
    <source>
        <dbReference type="Pfam" id="PF13407"/>
    </source>
</evidence>
<dbReference type="Pfam" id="PF13407">
    <property type="entry name" value="Peripla_BP_4"/>
    <property type="match status" value="1"/>
</dbReference>
<reference evidence="4 5" key="1">
    <citation type="submission" date="2016-08" db="EMBL/GenBank/DDBJ databases">
        <title>Analysis of Carbohydrate Active Enzymes in Thermogemmatispora T81 Reveals Carbohydrate Degradation Ability.</title>
        <authorList>
            <person name="Tomazini A."/>
            <person name="Lal S."/>
            <person name="Stott M."/>
            <person name="Henrissat B."/>
            <person name="Polikarpov I."/>
            <person name="Sparling R."/>
            <person name="Levin D.B."/>
        </authorList>
    </citation>
    <scope>NUCLEOTIDE SEQUENCE [LARGE SCALE GENOMIC DNA]</scope>
    <source>
        <strain evidence="4 5">T81</strain>
    </source>
</reference>
<dbReference type="SUPFAM" id="SSF53822">
    <property type="entry name" value="Periplasmic binding protein-like I"/>
    <property type="match status" value="1"/>
</dbReference>
<dbReference type="InterPro" id="IPR050555">
    <property type="entry name" value="Bact_Solute-Bind_Prot2"/>
</dbReference>
<comment type="subcellular location">
    <subcellularLocation>
        <location evidence="1">Cell envelope</location>
    </subcellularLocation>
</comment>
<dbReference type="GO" id="GO:0030288">
    <property type="term" value="C:outer membrane-bounded periplasmic space"/>
    <property type="evidence" value="ECO:0007669"/>
    <property type="project" value="TreeGrafter"/>
</dbReference>
<dbReference type="PANTHER" id="PTHR30036:SF8">
    <property type="entry name" value="ABC-TYPE SUGAR TRANSPORT SYSTEM PERIPLASMIC COMPONENT-LIKE PROTEIN"/>
    <property type="match status" value="1"/>
</dbReference>
<name>A0A328VFI0_9CHLR</name>
<dbReference type="GO" id="GO:0030246">
    <property type="term" value="F:carbohydrate binding"/>
    <property type="evidence" value="ECO:0007669"/>
    <property type="project" value="TreeGrafter"/>
</dbReference>
<dbReference type="Gene3D" id="3.40.50.2300">
    <property type="match status" value="1"/>
</dbReference>
<keyword evidence="5" id="KW-1185">Reference proteome</keyword>
<comment type="caution">
    <text evidence="4">The sequence shown here is derived from an EMBL/GenBank/DDBJ whole genome shotgun (WGS) entry which is preliminary data.</text>
</comment>
<dbReference type="EMBL" id="MCIF01000002">
    <property type="protein sequence ID" value="RAQ96568.1"/>
    <property type="molecule type" value="Genomic_DNA"/>
</dbReference>
<gene>
    <name evidence="4" type="ORF">A4R35_13560</name>
</gene>